<evidence type="ECO:0000313" key="3">
    <source>
        <dbReference type="Proteomes" id="UP000625711"/>
    </source>
</evidence>
<comment type="caution">
    <text evidence="2">The sequence shown here is derived from an EMBL/GenBank/DDBJ whole genome shotgun (WGS) entry which is preliminary data.</text>
</comment>
<evidence type="ECO:0000256" key="1">
    <source>
        <dbReference type="RuleBase" id="RU003860"/>
    </source>
</evidence>
<dbReference type="Pfam" id="PF01722">
    <property type="entry name" value="BolA"/>
    <property type="match status" value="1"/>
</dbReference>
<dbReference type="AlphaFoldDB" id="A0A834HXT4"/>
<comment type="similarity">
    <text evidence="1">Belongs to the BolA/IbaG family.</text>
</comment>
<reference evidence="2" key="1">
    <citation type="submission" date="2020-08" db="EMBL/GenBank/DDBJ databases">
        <title>Genome sequencing and assembly of the red palm weevil Rhynchophorus ferrugineus.</title>
        <authorList>
            <person name="Dias G.B."/>
            <person name="Bergman C.M."/>
            <person name="Manee M."/>
        </authorList>
    </citation>
    <scope>NUCLEOTIDE SEQUENCE</scope>
    <source>
        <strain evidence="2">AA-2017</strain>
        <tissue evidence="2">Whole larva</tissue>
    </source>
</reference>
<dbReference type="Gene3D" id="3.10.20.90">
    <property type="entry name" value="Phosphatidylinositol 3-kinase Catalytic Subunit, Chain A, domain 1"/>
    <property type="match status" value="1"/>
</dbReference>
<dbReference type="Proteomes" id="UP000625711">
    <property type="component" value="Unassembled WGS sequence"/>
</dbReference>
<name>A0A834HXT4_RHYFE</name>
<dbReference type="InterPro" id="IPR036065">
    <property type="entry name" value="BolA-like_sf"/>
</dbReference>
<evidence type="ECO:0008006" key="4">
    <source>
        <dbReference type="Google" id="ProtNLM"/>
    </source>
</evidence>
<proteinExistence type="inferred from homology"/>
<dbReference type="GO" id="GO:0051604">
    <property type="term" value="P:protein maturation"/>
    <property type="evidence" value="ECO:0007669"/>
    <property type="project" value="InterPro"/>
</dbReference>
<organism evidence="2 3">
    <name type="scientific">Rhynchophorus ferrugineus</name>
    <name type="common">Red palm weevil</name>
    <name type="synonym">Curculio ferrugineus</name>
    <dbReference type="NCBI Taxonomy" id="354439"/>
    <lineage>
        <taxon>Eukaryota</taxon>
        <taxon>Metazoa</taxon>
        <taxon>Ecdysozoa</taxon>
        <taxon>Arthropoda</taxon>
        <taxon>Hexapoda</taxon>
        <taxon>Insecta</taxon>
        <taxon>Pterygota</taxon>
        <taxon>Neoptera</taxon>
        <taxon>Endopterygota</taxon>
        <taxon>Coleoptera</taxon>
        <taxon>Polyphaga</taxon>
        <taxon>Cucujiformia</taxon>
        <taxon>Curculionidae</taxon>
        <taxon>Dryophthorinae</taxon>
        <taxon>Rhynchophorus</taxon>
    </lineage>
</organism>
<dbReference type="InterPro" id="IPR002634">
    <property type="entry name" value="BolA"/>
</dbReference>
<dbReference type="GO" id="GO:0006879">
    <property type="term" value="P:intracellular iron ion homeostasis"/>
    <property type="evidence" value="ECO:0007669"/>
    <property type="project" value="InterPro"/>
</dbReference>
<dbReference type="SUPFAM" id="SSF82657">
    <property type="entry name" value="BolA-like"/>
    <property type="match status" value="1"/>
</dbReference>
<dbReference type="PANTHER" id="PTHR12735:SF27">
    <property type="entry name" value="BOLA-LIKE PROTEIN 2"/>
    <property type="match status" value="1"/>
</dbReference>
<dbReference type="GO" id="GO:0005634">
    <property type="term" value="C:nucleus"/>
    <property type="evidence" value="ECO:0007669"/>
    <property type="project" value="TreeGrafter"/>
</dbReference>
<gene>
    <name evidence="2" type="ORF">GWI33_016575</name>
</gene>
<keyword evidence="3" id="KW-1185">Reference proteome</keyword>
<dbReference type="OrthoDB" id="4983at2759"/>
<dbReference type="PANTHER" id="PTHR12735">
    <property type="entry name" value="BOLA-LIKE PROTEIN-RELATED"/>
    <property type="match status" value="1"/>
</dbReference>
<dbReference type="EMBL" id="JAACXV010014093">
    <property type="protein sequence ID" value="KAF7270470.1"/>
    <property type="molecule type" value="Genomic_DNA"/>
</dbReference>
<protein>
    <recommendedName>
        <fullName evidence="4">BolA-like protein 2</fullName>
    </recommendedName>
</protein>
<evidence type="ECO:0000313" key="2">
    <source>
        <dbReference type="EMBL" id="KAF7270470.1"/>
    </source>
</evidence>
<accession>A0A834HXT4</accession>
<dbReference type="GO" id="GO:0005829">
    <property type="term" value="C:cytosol"/>
    <property type="evidence" value="ECO:0007669"/>
    <property type="project" value="TreeGrafter"/>
</dbReference>
<dbReference type="GO" id="GO:0051537">
    <property type="term" value="F:2 iron, 2 sulfur cluster binding"/>
    <property type="evidence" value="ECO:0007669"/>
    <property type="project" value="InterPro"/>
</dbReference>
<sequence>MPITEEHIKNKLQKELEATHVEVIDHSDGCGEKFSCLVVSEKFKGKPLLQRHRLVNNILQEELKRIHAFSQQTFTPEQWAEKQ</sequence>
<dbReference type="PIRSF" id="PIRSF003113">
    <property type="entry name" value="BolA"/>
    <property type="match status" value="1"/>
</dbReference>
<dbReference type="InterPro" id="IPR045115">
    <property type="entry name" value="BOL2"/>
</dbReference>